<dbReference type="PANTHER" id="PTHR12900">
    <property type="entry name" value="MITOTIC AND DNA DAMAGE CHECKPOINT PROTEIN HUS1"/>
    <property type="match status" value="1"/>
</dbReference>
<evidence type="ECO:0000313" key="11">
    <source>
        <dbReference type="RefSeq" id="XP_022302496.1"/>
    </source>
</evidence>
<dbReference type="PANTHER" id="PTHR12900:SF0">
    <property type="entry name" value="CHECKPOINT PROTEIN"/>
    <property type="match status" value="1"/>
</dbReference>
<evidence type="ECO:0000256" key="4">
    <source>
        <dbReference type="ARBA" id="ARBA00022490"/>
    </source>
</evidence>
<dbReference type="GO" id="GO:0044778">
    <property type="term" value="P:meiotic DNA integrity checkpoint signaling"/>
    <property type="evidence" value="ECO:0007669"/>
    <property type="project" value="TreeGrafter"/>
</dbReference>
<organism evidence="10 11">
    <name type="scientific">Crassostrea virginica</name>
    <name type="common">Eastern oyster</name>
    <dbReference type="NCBI Taxonomy" id="6565"/>
    <lineage>
        <taxon>Eukaryota</taxon>
        <taxon>Metazoa</taxon>
        <taxon>Spiralia</taxon>
        <taxon>Lophotrochozoa</taxon>
        <taxon>Mollusca</taxon>
        <taxon>Bivalvia</taxon>
        <taxon>Autobranchia</taxon>
        <taxon>Pteriomorphia</taxon>
        <taxon>Ostreida</taxon>
        <taxon>Ostreoidea</taxon>
        <taxon>Ostreidae</taxon>
        <taxon>Crassostrea</taxon>
    </lineage>
</organism>
<comment type="subcellular location">
    <subcellularLocation>
        <location evidence="2">Cytoplasm</location>
        <location evidence="2">Cytosol</location>
    </subcellularLocation>
    <subcellularLocation>
        <location evidence="1">Nucleus</location>
    </subcellularLocation>
</comment>
<evidence type="ECO:0000256" key="8">
    <source>
        <dbReference type="ARBA" id="ARBA00061731"/>
    </source>
</evidence>
<comment type="function">
    <text evidence="7">Component of the 9-1-1 cell-cycle checkpoint response complex that plays a major role in DNA repair. The 9-1-1 complex is recruited to DNA lesion upon damage by the RAD17-replication factor C (RFC) clamp loader complex. Acts then as a sliding clamp platform on DNA for several proteins involved in long-patch base excision repair (LP-BER). The 9-1-1 complex stimulates DNA polymerase beta (POLB) activity by increasing its affinity for the 3'-OH end of the primer-template and stabilizes POLB to those sites where LP-BER proceeds; endonuclease FEN1 cleavage activity on substrates with double, nick, or gap flaps of distinct sequences and lengths; and DNA ligase I (LIG1) on long-patch base excision repair substrates. The 9-1-1 complex is necessary for the recruitment of RHNO1 to sites of double-stranded breaks (DSB) occurring during the S phase.</text>
</comment>
<evidence type="ECO:0000256" key="2">
    <source>
        <dbReference type="ARBA" id="ARBA00004514"/>
    </source>
</evidence>
<evidence type="ECO:0000256" key="1">
    <source>
        <dbReference type="ARBA" id="ARBA00004123"/>
    </source>
</evidence>
<dbReference type="GO" id="GO:0035861">
    <property type="term" value="C:site of double-strand break"/>
    <property type="evidence" value="ECO:0007669"/>
    <property type="project" value="TreeGrafter"/>
</dbReference>
<keyword evidence="4" id="KW-0963">Cytoplasm</keyword>
<reference evidence="10" key="1">
    <citation type="submission" date="2024-06" db="UniProtKB">
        <authorList>
            <consortium name="RefSeq"/>
        </authorList>
    </citation>
    <scope>NUCLEOTIDE SEQUENCE [LARGE SCALE GENOMIC DNA]</scope>
</reference>
<dbReference type="AlphaFoldDB" id="A0A8B8BHR4"/>
<dbReference type="Gene3D" id="3.70.10.10">
    <property type="match status" value="1"/>
</dbReference>
<name>A0A8B8BHR4_CRAVI</name>
<dbReference type="GO" id="GO:0000723">
    <property type="term" value="P:telomere maintenance"/>
    <property type="evidence" value="ECO:0007669"/>
    <property type="project" value="TreeGrafter"/>
</dbReference>
<evidence type="ECO:0000256" key="9">
    <source>
        <dbReference type="PIRNR" id="PIRNR011312"/>
    </source>
</evidence>
<dbReference type="OrthoDB" id="10063861at2759"/>
<dbReference type="PIRSF" id="PIRSF011312">
    <property type="entry name" value="Cell_cycle_HUS1"/>
    <property type="match status" value="1"/>
</dbReference>
<dbReference type="Proteomes" id="UP000694844">
    <property type="component" value="Chromosome 1"/>
</dbReference>
<dbReference type="GO" id="GO:0000724">
    <property type="term" value="P:double-strand break repair via homologous recombination"/>
    <property type="evidence" value="ECO:0007669"/>
    <property type="project" value="TreeGrafter"/>
</dbReference>
<proteinExistence type="inferred from homology"/>
<keyword evidence="6" id="KW-0539">Nucleus</keyword>
<dbReference type="GO" id="GO:0030896">
    <property type="term" value="C:checkpoint clamp complex"/>
    <property type="evidence" value="ECO:0007669"/>
    <property type="project" value="InterPro"/>
</dbReference>
<keyword evidence="5" id="KW-0227">DNA damage</keyword>
<dbReference type="GO" id="GO:0006289">
    <property type="term" value="P:nucleotide-excision repair"/>
    <property type="evidence" value="ECO:0007669"/>
    <property type="project" value="TreeGrafter"/>
</dbReference>
<evidence type="ECO:0000256" key="7">
    <source>
        <dbReference type="ARBA" id="ARBA00055414"/>
    </source>
</evidence>
<accession>A0A8B8BHR4</accession>
<dbReference type="Pfam" id="PF04005">
    <property type="entry name" value="Hus1"/>
    <property type="match status" value="1"/>
</dbReference>
<dbReference type="InterPro" id="IPR016580">
    <property type="entry name" value="HUS1"/>
</dbReference>
<reference evidence="11" key="2">
    <citation type="submission" date="2025-08" db="UniProtKB">
        <authorList>
            <consortium name="RefSeq"/>
        </authorList>
    </citation>
    <scope>IDENTIFICATION</scope>
    <source>
        <tissue evidence="11">Whole sample</tissue>
    </source>
</reference>
<gene>
    <name evidence="11" type="primary">LOC111110332</name>
</gene>
<dbReference type="FunFam" id="3.70.10.10:FF:000006">
    <property type="entry name" value="Checkpoint protein"/>
    <property type="match status" value="1"/>
</dbReference>
<comment type="subunit">
    <text evidence="8">Component of the toroidal 9-1-1 (RAD9-RAD1-HUS1) complex, composed of RAD9A, RAD1 and HUS1. The 9-1-1 complex associates with LIG1, POLB, FEN1, RAD17, HDAC1, RPA1 and RPA2. The 9-1-1 complex associates with the RAD17-RFC complex. HUS1 interacts with POLB, HDAC1, FEN1, PCNA and RAD9B. HUS1 does not interact with RAD17. Interacts with DNAJC7.</text>
</comment>
<evidence type="ECO:0000256" key="5">
    <source>
        <dbReference type="ARBA" id="ARBA00022763"/>
    </source>
</evidence>
<evidence type="ECO:0000256" key="3">
    <source>
        <dbReference type="ARBA" id="ARBA00005563"/>
    </source>
</evidence>
<evidence type="ECO:0000256" key="6">
    <source>
        <dbReference type="ARBA" id="ARBA00023242"/>
    </source>
</evidence>
<evidence type="ECO:0000313" key="10">
    <source>
        <dbReference type="Proteomes" id="UP000694844"/>
    </source>
</evidence>
<dbReference type="GO" id="GO:0009314">
    <property type="term" value="P:response to radiation"/>
    <property type="evidence" value="ECO:0007669"/>
    <property type="project" value="UniProtKB-ARBA"/>
</dbReference>
<dbReference type="GO" id="GO:0005829">
    <property type="term" value="C:cytosol"/>
    <property type="evidence" value="ECO:0007669"/>
    <property type="project" value="UniProtKB-SubCell"/>
</dbReference>
<dbReference type="GO" id="GO:0033314">
    <property type="term" value="P:mitotic DNA replication checkpoint signaling"/>
    <property type="evidence" value="ECO:0007669"/>
    <property type="project" value="TreeGrafter"/>
</dbReference>
<dbReference type="InterPro" id="IPR046938">
    <property type="entry name" value="DNA_clamp_sf"/>
</dbReference>
<dbReference type="GO" id="GO:0031573">
    <property type="term" value="P:mitotic intra-S DNA damage checkpoint signaling"/>
    <property type="evidence" value="ECO:0007669"/>
    <property type="project" value="TreeGrafter"/>
</dbReference>
<dbReference type="KEGG" id="cvn:111110332"/>
<dbReference type="GeneID" id="111110332"/>
<dbReference type="RefSeq" id="XP_022302496.1">
    <property type="nucleotide sequence ID" value="XM_022446788.1"/>
</dbReference>
<comment type="similarity">
    <text evidence="3 9">Belongs to the HUS1 family.</text>
</comment>
<keyword evidence="10" id="KW-1185">Reference proteome</keyword>
<dbReference type="SUPFAM" id="SSF55979">
    <property type="entry name" value="DNA clamp"/>
    <property type="match status" value="1"/>
</dbReference>
<sequence length="287" mass="32762">MRFRGKIADIGCIQHFTRIIGTLSKLIKVCVLRITPSNWYFILSEKLVSGGVHIWCELPQGHFFDEYAFEGVSEEANEIFLELAPENLMRALKTAQNAKWIKIKLAKKLAPCLSFEVDLPTLSAHSRTVVHDIPVTVIPRRNWADYEEPEVPQFDVTIAMPQLKILKNVVDKMKNLSNYVVLSANQNGEMKLMVETDMVSISTHFRDLVNPVNRERVPSSQSSDIPEADPHQFAEARIDIRKFAQFLSGQQVNPTKVICNIVKRKVVHFFLLHEDVSLQYFMPVVSS</sequence>
<dbReference type="GO" id="GO:0005730">
    <property type="term" value="C:nucleolus"/>
    <property type="evidence" value="ECO:0007669"/>
    <property type="project" value="InterPro"/>
</dbReference>
<protein>
    <recommendedName>
        <fullName evidence="9">Checkpoint protein</fullName>
    </recommendedName>
</protein>
<dbReference type="InterPro" id="IPR007150">
    <property type="entry name" value="HUS1/Mec3"/>
</dbReference>